<dbReference type="SUPFAM" id="SSF51230">
    <property type="entry name" value="Single hybrid motif"/>
    <property type="match status" value="1"/>
</dbReference>
<dbReference type="EMBL" id="JBHTOF010000004">
    <property type="protein sequence ID" value="MFD1464503.1"/>
    <property type="molecule type" value="Genomic_DNA"/>
</dbReference>
<evidence type="ECO:0000259" key="1">
    <source>
        <dbReference type="Pfam" id="PF00364"/>
    </source>
</evidence>
<reference evidence="3" key="1">
    <citation type="journal article" date="2019" name="Int. J. Syst. Evol. Microbiol.">
        <title>The Global Catalogue of Microorganisms (GCM) 10K type strain sequencing project: providing services to taxonomists for standard genome sequencing and annotation.</title>
        <authorList>
            <consortium name="The Broad Institute Genomics Platform"/>
            <consortium name="The Broad Institute Genome Sequencing Center for Infectious Disease"/>
            <person name="Wu L."/>
            <person name="Ma J."/>
        </authorList>
    </citation>
    <scope>NUCLEOTIDE SEQUENCE [LARGE SCALE GENOMIC DNA]</scope>
    <source>
        <strain evidence="3">CCM 8951</strain>
    </source>
</reference>
<dbReference type="Proteomes" id="UP001597244">
    <property type="component" value="Unassembled WGS sequence"/>
</dbReference>
<dbReference type="RefSeq" id="WP_125578883.1">
    <property type="nucleotide sequence ID" value="NZ_JBHTOF010000004.1"/>
</dbReference>
<sequence>MDKLDRIANVFINSSVDELKYKDSELEIVLKRKSRQSLINTNDISVMQETEDQSKSSCETLKKDKNDVIIKANTSGICELNEKLGLKRGVKVNEGVILCNIEVMKNFIDVMSPINGTVKQIFVNNSSVVSEGDKILSLEETIN</sequence>
<dbReference type="InterPro" id="IPR011053">
    <property type="entry name" value="Single_hybrid_motif"/>
</dbReference>
<feature type="domain" description="Lipoyl-binding" evidence="1">
    <location>
        <begin position="86"/>
        <end position="137"/>
    </location>
</feature>
<organism evidence="2 3">
    <name type="scientific">Lapidilactobacillus mulanensis</name>
    <dbReference type="NCBI Taxonomy" id="2485999"/>
    <lineage>
        <taxon>Bacteria</taxon>
        <taxon>Bacillati</taxon>
        <taxon>Bacillota</taxon>
        <taxon>Bacilli</taxon>
        <taxon>Lactobacillales</taxon>
        <taxon>Lactobacillaceae</taxon>
        <taxon>Lapidilactobacillus</taxon>
    </lineage>
</organism>
<evidence type="ECO:0000313" key="2">
    <source>
        <dbReference type="EMBL" id="MFD1464503.1"/>
    </source>
</evidence>
<evidence type="ECO:0000313" key="3">
    <source>
        <dbReference type="Proteomes" id="UP001597244"/>
    </source>
</evidence>
<proteinExistence type="predicted"/>
<dbReference type="InterPro" id="IPR000089">
    <property type="entry name" value="Biotin_lipoyl"/>
</dbReference>
<name>A0ABW4DL34_9LACO</name>
<keyword evidence="3" id="KW-1185">Reference proteome</keyword>
<dbReference type="Gene3D" id="2.40.50.100">
    <property type="match status" value="1"/>
</dbReference>
<comment type="caution">
    <text evidence="2">The sequence shown here is derived from an EMBL/GenBank/DDBJ whole genome shotgun (WGS) entry which is preliminary data.</text>
</comment>
<dbReference type="Pfam" id="PF00364">
    <property type="entry name" value="Biotin_lipoyl"/>
    <property type="match status" value="1"/>
</dbReference>
<protein>
    <submittedName>
        <fullName evidence="2">Biotin/lipoyl-containing protein</fullName>
    </submittedName>
</protein>
<gene>
    <name evidence="2" type="ORF">ACFQ4L_00080</name>
</gene>
<accession>A0ABW4DL34</accession>